<sequence length="86" mass="8953">MIGGTGAKYLLLLRSCHVNKAPINVAMLPKIISGKIAPPNMLLIRHPKNTPGIPAGVIAGRIVSASEKRICTSPNAKDAPSIVSTT</sequence>
<reference evidence="1" key="1">
    <citation type="submission" date="2012-11" db="EMBL/GenBank/DDBJ databases">
        <title>Dependencies among metagenomic species, viruses, plasmids and units of genetic variation.</title>
        <authorList>
            <person name="Nielsen H.B."/>
            <person name="Almeida M."/>
            <person name="Juncker A.S."/>
            <person name="Rasmussen S."/>
            <person name="Li J."/>
            <person name="Sunagawa S."/>
            <person name="Plichta D."/>
            <person name="Gautier L."/>
            <person name="Le Chatelier E."/>
            <person name="Peletier E."/>
            <person name="Bonde I."/>
            <person name="Nielsen T."/>
            <person name="Manichanh C."/>
            <person name="Arumugam M."/>
            <person name="Batto J."/>
            <person name="Santos M.B.Q.D."/>
            <person name="Blom N."/>
            <person name="Borruel N."/>
            <person name="Burgdorf K.S."/>
            <person name="Boumezbeur F."/>
            <person name="Casellas F."/>
            <person name="Dore J."/>
            <person name="Guarner F."/>
            <person name="Hansen T."/>
            <person name="Hildebrand F."/>
            <person name="Kaas R.S."/>
            <person name="Kennedy S."/>
            <person name="Kristiansen K."/>
            <person name="Kultima J.R."/>
            <person name="Leonard P."/>
            <person name="Levenez F."/>
            <person name="Lund O."/>
            <person name="Moumen B."/>
            <person name="Le Paslier D."/>
            <person name="Pons N."/>
            <person name="Pedersen O."/>
            <person name="Prifti E."/>
            <person name="Qin J."/>
            <person name="Raes J."/>
            <person name="Tap J."/>
            <person name="Tims S."/>
            <person name="Ussery D.W."/>
            <person name="Yamada T."/>
            <person name="MetaHit consortium"/>
            <person name="Renault P."/>
            <person name="Sicheritz-Ponten T."/>
            <person name="Bork P."/>
            <person name="Wang J."/>
            <person name="Brunak S."/>
            <person name="Ehrlich S.D."/>
        </authorList>
    </citation>
    <scope>NUCLEOTIDE SEQUENCE [LARGE SCALE GENOMIC DNA]</scope>
</reference>
<proteinExistence type="predicted"/>
<dbReference type="AlphaFoldDB" id="R5R1M3"/>
<evidence type="ECO:0000313" key="2">
    <source>
        <dbReference type="Proteomes" id="UP000017998"/>
    </source>
</evidence>
<comment type="caution">
    <text evidence="1">The sequence shown here is derived from an EMBL/GenBank/DDBJ whole genome shotgun (WGS) entry which is preliminary data.</text>
</comment>
<dbReference type="EMBL" id="CAZS010000146">
    <property type="protein sequence ID" value="CCZ26912.1"/>
    <property type="molecule type" value="Genomic_DNA"/>
</dbReference>
<name>R5R1M3_9FIRM</name>
<accession>R5R1M3</accession>
<protein>
    <submittedName>
        <fullName evidence="1">Uncharacterized protein</fullName>
    </submittedName>
</protein>
<organism evidence="1 2">
    <name type="scientific">[Ruminococcus] torques CAG:61</name>
    <dbReference type="NCBI Taxonomy" id="1263108"/>
    <lineage>
        <taxon>Bacteria</taxon>
        <taxon>Bacillati</taxon>
        <taxon>Bacillota</taxon>
        <taxon>Clostridia</taxon>
        <taxon>Lachnospirales</taxon>
        <taxon>Lachnospiraceae</taxon>
        <taxon>Mediterraneibacter</taxon>
    </lineage>
</organism>
<gene>
    <name evidence="1" type="ORF">BN734_00788</name>
</gene>
<dbReference type="Proteomes" id="UP000017998">
    <property type="component" value="Unassembled WGS sequence"/>
</dbReference>
<evidence type="ECO:0000313" key="1">
    <source>
        <dbReference type="EMBL" id="CCZ26912.1"/>
    </source>
</evidence>